<dbReference type="Gene3D" id="3.30.420.10">
    <property type="entry name" value="Ribonuclease H-like superfamily/Ribonuclease H"/>
    <property type="match status" value="1"/>
</dbReference>
<dbReference type="GO" id="GO:0003676">
    <property type="term" value="F:nucleic acid binding"/>
    <property type="evidence" value="ECO:0007669"/>
    <property type="project" value="InterPro"/>
</dbReference>
<sequence length="459" mass="53910">MKIWSMEKNPSNPPFVLRTKDSVDAHESSLPLPLAQSALTVYCVRMCLLFLSFDFSNDLAFSWTFVFDSLPDNLDCALFSVTPYDLAVWFIGPIMAGRTSFSNEEYADILFYYGAARGNAEQARREYGEVFPNRRLPDARVFSRTFRRVRERGTVVRYQGDAGRPRLDVRDDEEEILNYFQRDPTLSTRMIARRMGRSQWKVWYTLHENDLHPYHYTPVQAIEEGDPLRRVQFCRFLINADVEDRNYLRKILWTDESKFDKDGITNYHNAHYWSERAMGNPHLKRQKGSQRRFNLNVWMGIINNRLIGPHFLPQNLDGVEYENLLRNVFFELMEDVPLETRRNMIFMHDGCPAHFRLAVRSWLDQNFPDRWIGRGGPIPWPARSPDLTPMDFFVWGRMKTLVYATDVPVPNVEDLRNRIIHAAQEIQRELTDSRVVKTGVVRRARACIRNNGGHFENEL</sequence>
<dbReference type="Proteomes" id="UP001154114">
    <property type="component" value="Chromosome 19"/>
</dbReference>
<feature type="domain" description="DUF4817" evidence="1">
    <location>
        <begin position="104"/>
        <end position="155"/>
    </location>
</feature>
<evidence type="ECO:0000313" key="2">
    <source>
        <dbReference type="EMBL" id="CAH0591439.1"/>
    </source>
</evidence>
<gene>
    <name evidence="2" type="ORF">CINC_LOCUS5081</name>
</gene>
<dbReference type="PANTHER" id="PTHR47326">
    <property type="entry name" value="TRANSPOSABLE ELEMENT TC3 TRANSPOSASE-LIKE PROTEIN"/>
    <property type="match status" value="1"/>
</dbReference>
<dbReference type="AlphaFoldDB" id="A0A9P0BTY1"/>
<dbReference type="PANTHER" id="PTHR47326:SF1">
    <property type="entry name" value="HTH PSQ-TYPE DOMAIN-CONTAINING PROTEIN"/>
    <property type="match status" value="1"/>
</dbReference>
<dbReference type="OrthoDB" id="6930896at2759"/>
<accession>A0A9P0BTY1</accession>
<protein>
    <recommendedName>
        <fullName evidence="1">DUF4817 domain-containing protein</fullName>
    </recommendedName>
</protein>
<evidence type="ECO:0000259" key="1">
    <source>
        <dbReference type="Pfam" id="PF16087"/>
    </source>
</evidence>
<dbReference type="InterPro" id="IPR036397">
    <property type="entry name" value="RNaseH_sf"/>
</dbReference>
<reference evidence="2" key="1">
    <citation type="submission" date="2021-12" db="EMBL/GenBank/DDBJ databases">
        <authorList>
            <person name="King R."/>
        </authorList>
    </citation>
    <scope>NUCLEOTIDE SEQUENCE</scope>
</reference>
<evidence type="ECO:0000313" key="3">
    <source>
        <dbReference type="Proteomes" id="UP001154114"/>
    </source>
</evidence>
<organism evidence="2 3">
    <name type="scientific">Chrysodeixis includens</name>
    <name type="common">Soybean looper</name>
    <name type="synonym">Pseudoplusia includens</name>
    <dbReference type="NCBI Taxonomy" id="689277"/>
    <lineage>
        <taxon>Eukaryota</taxon>
        <taxon>Metazoa</taxon>
        <taxon>Ecdysozoa</taxon>
        <taxon>Arthropoda</taxon>
        <taxon>Hexapoda</taxon>
        <taxon>Insecta</taxon>
        <taxon>Pterygota</taxon>
        <taxon>Neoptera</taxon>
        <taxon>Endopterygota</taxon>
        <taxon>Lepidoptera</taxon>
        <taxon>Glossata</taxon>
        <taxon>Ditrysia</taxon>
        <taxon>Noctuoidea</taxon>
        <taxon>Noctuidae</taxon>
        <taxon>Plusiinae</taxon>
        <taxon>Chrysodeixis</taxon>
    </lineage>
</organism>
<name>A0A9P0BTY1_CHRIL</name>
<dbReference type="EMBL" id="LR824022">
    <property type="protein sequence ID" value="CAH0591439.1"/>
    <property type="molecule type" value="Genomic_DNA"/>
</dbReference>
<dbReference type="Pfam" id="PF16087">
    <property type="entry name" value="DUF4817"/>
    <property type="match status" value="1"/>
</dbReference>
<dbReference type="InterPro" id="IPR032135">
    <property type="entry name" value="DUF4817"/>
</dbReference>
<proteinExistence type="predicted"/>
<keyword evidence="3" id="KW-1185">Reference proteome</keyword>